<evidence type="ECO:0000256" key="4">
    <source>
        <dbReference type="ARBA" id="ARBA00022692"/>
    </source>
</evidence>
<organism evidence="13 14">
    <name type="scientific">Ridgeia piscesae</name>
    <name type="common">Tubeworm</name>
    <dbReference type="NCBI Taxonomy" id="27915"/>
    <lineage>
        <taxon>Eukaryota</taxon>
        <taxon>Metazoa</taxon>
        <taxon>Spiralia</taxon>
        <taxon>Lophotrochozoa</taxon>
        <taxon>Annelida</taxon>
        <taxon>Polychaeta</taxon>
        <taxon>Sedentaria</taxon>
        <taxon>Canalipalpata</taxon>
        <taxon>Sabellida</taxon>
        <taxon>Siboglinidae</taxon>
        <taxon>Ridgeia</taxon>
    </lineage>
</organism>
<evidence type="ECO:0000256" key="10">
    <source>
        <dbReference type="SAM" id="Phobius"/>
    </source>
</evidence>
<dbReference type="GO" id="GO:0140359">
    <property type="term" value="F:ABC-type transporter activity"/>
    <property type="evidence" value="ECO:0007669"/>
    <property type="project" value="InterPro"/>
</dbReference>
<dbReference type="SMART" id="SM00382">
    <property type="entry name" value="AAA"/>
    <property type="match status" value="2"/>
</dbReference>
<dbReference type="InterPro" id="IPR027417">
    <property type="entry name" value="P-loop_NTPase"/>
</dbReference>
<proteinExistence type="predicted"/>
<evidence type="ECO:0000259" key="12">
    <source>
        <dbReference type="PROSITE" id="PS50929"/>
    </source>
</evidence>
<dbReference type="GO" id="GO:0016887">
    <property type="term" value="F:ATP hydrolysis activity"/>
    <property type="evidence" value="ECO:0007669"/>
    <property type="project" value="InterPro"/>
</dbReference>
<dbReference type="Pfam" id="PF00664">
    <property type="entry name" value="ABC_membrane"/>
    <property type="match status" value="2"/>
</dbReference>
<feature type="domain" description="ABC transmembrane type-1" evidence="12">
    <location>
        <begin position="732"/>
        <end position="912"/>
    </location>
</feature>
<feature type="transmembrane region" description="Helical" evidence="10">
    <location>
        <begin position="163"/>
        <end position="191"/>
    </location>
</feature>
<reference evidence="13" key="1">
    <citation type="journal article" date="2023" name="Mol. Biol. Evol.">
        <title>Third-Generation Sequencing Reveals the Adaptive Role of the Epigenome in Three Deep-Sea Polychaetes.</title>
        <authorList>
            <person name="Perez M."/>
            <person name="Aroh O."/>
            <person name="Sun Y."/>
            <person name="Lan Y."/>
            <person name="Juniper S.K."/>
            <person name="Young C.R."/>
            <person name="Angers B."/>
            <person name="Qian P.Y."/>
        </authorList>
    </citation>
    <scope>NUCLEOTIDE SEQUENCE</scope>
    <source>
        <strain evidence="13">R07B-5</strain>
    </source>
</reference>
<dbReference type="PANTHER" id="PTHR24223:SF443">
    <property type="entry name" value="MULTIDRUG-RESISTANCE LIKE PROTEIN 1, ISOFORM I"/>
    <property type="match status" value="1"/>
</dbReference>
<accession>A0AAD9KI46</accession>
<feature type="transmembrane region" description="Helical" evidence="10">
    <location>
        <begin position="729"/>
        <end position="747"/>
    </location>
</feature>
<name>A0AAD9KI46_RIDPI</name>
<sequence length="1113" mass="124114">MLATFIIHCEFRKGIISGGVLFFFWLLVSFLGIVQFRSNILHMENPAQGDPDKFSVVTFSISYGLAFAQLLLTLFPDVAARPEYRRTDTEREPLVGRDTPSKQNVSPEIIAPFWLRMTFLWITKITMKYSAPSEVYPINNTKTNTPIKPPSIWRAIIRAFGGYYALGGVFLLCHDLCMLISPQILNLLITFIRSKDPMAWKGYFYVAAMFVVACTSSMFMQNHWHIGYATGLRLRTAVVGVIYRKALRMSTSARRETSVGEIVNLMSVDAQKLQDAPPFLHLIWSAPLVVALCMYFLWQQLGPSAMAGLLFVLFMIPFSVAFAEKMRKLQVLKLYAWENPFQEKITEIRKKEIQTLKTAAYLHASIAISWSMAAYLMALVSFGSYVLSSPDNVLDANRAFVSLALFNVMSVPISMLPNAVSDAVQAYVSICRINKFLRSEELDEDNVRHDPLTKEAIKIDNGVFSWSRDEKPALTNLVAVVGQVGSGKSSLVSALLGEMELMEGRVNVRGSLAYVPQQAWIQNATVKDNILFSKAFSQSAYQKVIDACALGPDLDILPGGDETEIGERGINLSGGQKQRVSLARAVYQDCRVYLLDDPLSAVDAHVGRHIFDQVVGPNGLLKRKTRLLVTHSVAYLQQMDTIVVLKNGEISEMGTFQELLLHGAAFAEFTPLLEVEKGNERLTEHEQVLSGSVKMSVFSKYLRACGYVFWPGVIAWWLLFVGTTSVTNIWLILGTLGQMFAIAVGTVKASRVLHTRLLCRMLRAPMSFFDTTPVGRIVNRFSKDIDTVDVNIPYTIRVLVSSLARRFYISSSRQLRRIDSILRSPIYAHFGETVTGCSSIRAFGQQERFIKRSDFLVDENQKSYFLSIMWLAVSLDFIATCIVLFAGLFAVLARDTTSGGLAGLSVSSALQVGIVGRTGAGKSSMTLALFRIIEAAAGCIVIDDQVIGKMGLHDLRSKLTIIPQDPVLFTGPLRVNLDPFEQYTDEEVWRSLEHAHLKDFVTSLLLGLQHDCAEGGENLRGGQSVCLALFVASEPRLYHLLTRSYSVGQRQLICLARALLRKSKILVLDEATAAVDLETDDFIQATIRTEFADSTVITIAHRLNTIMDYDRWV</sequence>
<feature type="transmembrane region" description="Helical" evidence="10">
    <location>
        <begin position="304"/>
        <end position="323"/>
    </location>
</feature>
<evidence type="ECO:0000256" key="2">
    <source>
        <dbReference type="ARBA" id="ARBA00022448"/>
    </source>
</evidence>
<evidence type="ECO:0000256" key="6">
    <source>
        <dbReference type="ARBA" id="ARBA00022741"/>
    </source>
</evidence>
<dbReference type="SUPFAM" id="SSF90123">
    <property type="entry name" value="ABC transporter transmembrane region"/>
    <property type="match status" value="2"/>
</dbReference>
<dbReference type="Proteomes" id="UP001209878">
    <property type="component" value="Unassembled WGS sequence"/>
</dbReference>
<evidence type="ECO:0000313" key="14">
    <source>
        <dbReference type="Proteomes" id="UP001209878"/>
    </source>
</evidence>
<keyword evidence="14" id="KW-1185">Reference proteome</keyword>
<dbReference type="PANTHER" id="PTHR24223">
    <property type="entry name" value="ATP-BINDING CASSETTE SUB-FAMILY C"/>
    <property type="match status" value="1"/>
</dbReference>
<dbReference type="InterPro" id="IPR003593">
    <property type="entry name" value="AAA+_ATPase"/>
</dbReference>
<dbReference type="InterPro" id="IPR036640">
    <property type="entry name" value="ABC1_TM_sf"/>
</dbReference>
<keyword evidence="3" id="KW-0926">Vacuole</keyword>
<evidence type="ECO:0000256" key="3">
    <source>
        <dbReference type="ARBA" id="ARBA00022554"/>
    </source>
</evidence>
<dbReference type="CDD" id="cd03250">
    <property type="entry name" value="ABCC_MRP_domain1"/>
    <property type="match status" value="1"/>
</dbReference>
<dbReference type="Gene3D" id="3.40.50.300">
    <property type="entry name" value="P-loop containing nucleotide triphosphate hydrolases"/>
    <property type="match status" value="3"/>
</dbReference>
<evidence type="ECO:0000256" key="5">
    <source>
        <dbReference type="ARBA" id="ARBA00022737"/>
    </source>
</evidence>
<dbReference type="GO" id="GO:0005524">
    <property type="term" value="F:ATP binding"/>
    <property type="evidence" value="ECO:0007669"/>
    <property type="project" value="UniProtKB-KW"/>
</dbReference>
<evidence type="ECO:0000256" key="8">
    <source>
        <dbReference type="ARBA" id="ARBA00022989"/>
    </source>
</evidence>
<feature type="transmembrane region" description="Helical" evidence="10">
    <location>
        <begin position="54"/>
        <end position="75"/>
    </location>
</feature>
<dbReference type="Gene3D" id="1.20.1560.10">
    <property type="entry name" value="ABC transporter type 1, transmembrane domain"/>
    <property type="match status" value="2"/>
</dbReference>
<evidence type="ECO:0000256" key="9">
    <source>
        <dbReference type="ARBA" id="ARBA00023136"/>
    </source>
</evidence>
<evidence type="ECO:0000256" key="1">
    <source>
        <dbReference type="ARBA" id="ARBA00004128"/>
    </source>
</evidence>
<evidence type="ECO:0000259" key="11">
    <source>
        <dbReference type="PROSITE" id="PS50893"/>
    </source>
</evidence>
<dbReference type="Pfam" id="PF00005">
    <property type="entry name" value="ABC_tran"/>
    <property type="match status" value="2"/>
</dbReference>
<feature type="transmembrane region" description="Helical" evidence="10">
    <location>
        <begin position="399"/>
        <end position="420"/>
    </location>
</feature>
<dbReference type="EMBL" id="JAODUO010001093">
    <property type="protein sequence ID" value="KAK2171195.1"/>
    <property type="molecule type" value="Genomic_DNA"/>
</dbReference>
<comment type="subcellular location">
    <subcellularLocation>
        <location evidence="1">Vacuole membrane</location>
        <topology evidence="1">Multi-pass membrane protein</topology>
    </subcellularLocation>
</comment>
<evidence type="ECO:0000313" key="13">
    <source>
        <dbReference type="EMBL" id="KAK2171195.1"/>
    </source>
</evidence>
<dbReference type="PROSITE" id="PS00211">
    <property type="entry name" value="ABC_TRANSPORTER_1"/>
    <property type="match status" value="2"/>
</dbReference>
<gene>
    <name evidence="13" type="ORF">NP493_1094g03011</name>
</gene>
<comment type="caution">
    <text evidence="13">The sequence shown here is derived from an EMBL/GenBank/DDBJ whole genome shotgun (WGS) entry which is preliminary data.</text>
</comment>
<feature type="transmembrane region" description="Helical" evidence="10">
    <location>
        <begin position="15"/>
        <end position="34"/>
    </location>
</feature>
<feature type="transmembrane region" description="Helical" evidence="10">
    <location>
        <begin position="704"/>
        <end position="723"/>
    </location>
</feature>
<dbReference type="InterPro" id="IPR050173">
    <property type="entry name" value="ABC_transporter_C-like"/>
</dbReference>
<dbReference type="SUPFAM" id="SSF52540">
    <property type="entry name" value="P-loop containing nucleoside triphosphate hydrolases"/>
    <property type="match status" value="2"/>
</dbReference>
<dbReference type="FunFam" id="3.40.50.300:FF:000293">
    <property type="entry name" value="ATP binding cassette subfamily C member 1"/>
    <property type="match status" value="1"/>
</dbReference>
<keyword evidence="4 10" id="KW-0812">Transmembrane</keyword>
<dbReference type="InterPro" id="IPR011527">
    <property type="entry name" value="ABC1_TM_dom"/>
</dbReference>
<evidence type="ECO:0000256" key="7">
    <source>
        <dbReference type="ARBA" id="ARBA00022840"/>
    </source>
</evidence>
<dbReference type="FunFam" id="1.20.1560.10:FF:000020">
    <property type="entry name" value="ABC metal ion transporter"/>
    <property type="match status" value="1"/>
</dbReference>
<feature type="transmembrane region" description="Helical" evidence="10">
    <location>
        <begin position="868"/>
        <end position="892"/>
    </location>
</feature>
<keyword evidence="9 10" id="KW-0472">Membrane</keyword>
<protein>
    <recommendedName>
        <fullName evidence="15">Multidrug resistance-associated protein 1</fullName>
    </recommendedName>
</protein>
<keyword evidence="2" id="KW-0813">Transport</keyword>
<dbReference type="PROSITE" id="PS50929">
    <property type="entry name" value="ABC_TM1F"/>
    <property type="match status" value="2"/>
</dbReference>
<feature type="transmembrane region" description="Helical" evidence="10">
    <location>
        <begin position="279"/>
        <end position="298"/>
    </location>
</feature>
<feature type="domain" description="ABC transmembrane type-1" evidence="12">
    <location>
        <begin position="165"/>
        <end position="425"/>
    </location>
</feature>
<keyword evidence="8 10" id="KW-1133">Transmembrane helix</keyword>
<dbReference type="GO" id="GO:0005774">
    <property type="term" value="C:vacuolar membrane"/>
    <property type="evidence" value="ECO:0007669"/>
    <property type="project" value="UniProtKB-SubCell"/>
</dbReference>
<dbReference type="InterPro" id="IPR003439">
    <property type="entry name" value="ABC_transporter-like_ATP-bd"/>
</dbReference>
<keyword evidence="6" id="KW-0547">Nucleotide-binding</keyword>
<keyword evidence="5" id="KW-0677">Repeat</keyword>
<feature type="transmembrane region" description="Helical" evidence="10">
    <location>
        <begin position="359"/>
        <end position="387"/>
    </location>
</feature>
<dbReference type="GO" id="GO:0000323">
    <property type="term" value="C:lytic vacuole"/>
    <property type="evidence" value="ECO:0007669"/>
    <property type="project" value="UniProtKB-ARBA"/>
</dbReference>
<dbReference type="PROSITE" id="PS50893">
    <property type="entry name" value="ABC_TRANSPORTER_2"/>
    <property type="match status" value="1"/>
</dbReference>
<feature type="domain" description="ABC transporter" evidence="11">
    <location>
        <begin position="437"/>
        <end position="672"/>
    </location>
</feature>
<feature type="transmembrane region" description="Helical" evidence="10">
    <location>
        <begin position="203"/>
        <end position="220"/>
    </location>
</feature>
<dbReference type="CDD" id="cd18595">
    <property type="entry name" value="ABC_6TM_MRP1_2_3_6_D1_like"/>
    <property type="match status" value="1"/>
</dbReference>
<dbReference type="CDD" id="cd03244">
    <property type="entry name" value="ABCC_MRP_domain2"/>
    <property type="match status" value="1"/>
</dbReference>
<dbReference type="AlphaFoldDB" id="A0AAD9KI46"/>
<evidence type="ECO:0008006" key="15">
    <source>
        <dbReference type="Google" id="ProtNLM"/>
    </source>
</evidence>
<keyword evidence="7" id="KW-0067">ATP-binding</keyword>
<dbReference type="InterPro" id="IPR017871">
    <property type="entry name" value="ABC_transporter-like_CS"/>
</dbReference>